<evidence type="ECO:0000313" key="1">
    <source>
        <dbReference type="EMBL" id="CAG8486058.1"/>
    </source>
</evidence>
<gene>
    <name evidence="1" type="ORF">DHETER_LOCUS2347</name>
</gene>
<sequence>FNVEDIAEDQEAGLDDLFDHLDQFIETIQDSISTDQLPASATLIRRSNNRRGKPVEGVEYQVPPDTDFHQ</sequence>
<name>A0ACA9KPL6_9GLOM</name>
<dbReference type="EMBL" id="CAJVPU010001677">
    <property type="protein sequence ID" value="CAG8486058.1"/>
    <property type="molecule type" value="Genomic_DNA"/>
</dbReference>
<comment type="caution">
    <text evidence="1">The sequence shown here is derived from an EMBL/GenBank/DDBJ whole genome shotgun (WGS) entry which is preliminary data.</text>
</comment>
<reference evidence="1" key="1">
    <citation type="submission" date="2021-06" db="EMBL/GenBank/DDBJ databases">
        <authorList>
            <person name="Kallberg Y."/>
            <person name="Tangrot J."/>
            <person name="Rosling A."/>
        </authorList>
    </citation>
    <scope>NUCLEOTIDE SEQUENCE</scope>
    <source>
        <strain evidence="1">IL203A</strain>
    </source>
</reference>
<accession>A0ACA9KPL6</accession>
<proteinExistence type="predicted"/>
<feature type="non-terminal residue" evidence="1">
    <location>
        <position position="1"/>
    </location>
</feature>
<keyword evidence="2" id="KW-1185">Reference proteome</keyword>
<organism evidence="1 2">
    <name type="scientific">Dentiscutata heterogama</name>
    <dbReference type="NCBI Taxonomy" id="1316150"/>
    <lineage>
        <taxon>Eukaryota</taxon>
        <taxon>Fungi</taxon>
        <taxon>Fungi incertae sedis</taxon>
        <taxon>Mucoromycota</taxon>
        <taxon>Glomeromycotina</taxon>
        <taxon>Glomeromycetes</taxon>
        <taxon>Diversisporales</taxon>
        <taxon>Gigasporaceae</taxon>
        <taxon>Dentiscutata</taxon>
    </lineage>
</organism>
<evidence type="ECO:0000313" key="2">
    <source>
        <dbReference type="Proteomes" id="UP000789702"/>
    </source>
</evidence>
<dbReference type="Proteomes" id="UP000789702">
    <property type="component" value="Unassembled WGS sequence"/>
</dbReference>
<protein>
    <submittedName>
        <fullName evidence="1">15949_t:CDS:1</fullName>
    </submittedName>
</protein>